<dbReference type="AlphaFoldDB" id="A0A8J2LBS5"/>
<protein>
    <submittedName>
        <fullName evidence="1">Uncharacterized protein</fullName>
    </submittedName>
</protein>
<organism evidence="1 2">
    <name type="scientific">Allacma fusca</name>
    <dbReference type="NCBI Taxonomy" id="39272"/>
    <lineage>
        <taxon>Eukaryota</taxon>
        <taxon>Metazoa</taxon>
        <taxon>Ecdysozoa</taxon>
        <taxon>Arthropoda</taxon>
        <taxon>Hexapoda</taxon>
        <taxon>Collembola</taxon>
        <taxon>Symphypleona</taxon>
        <taxon>Sminthuridae</taxon>
        <taxon>Allacma</taxon>
    </lineage>
</organism>
<gene>
    <name evidence="1" type="ORF">AFUS01_LOCUS38468</name>
</gene>
<accession>A0A8J2LBS5</accession>
<keyword evidence="2" id="KW-1185">Reference proteome</keyword>
<comment type="caution">
    <text evidence="1">The sequence shown here is derived from an EMBL/GenBank/DDBJ whole genome shotgun (WGS) entry which is preliminary data.</text>
</comment>
<dbReference type="Proteomes" id="UP000708208">
    <property type="component" value="Unassembled WGS sequence"/>
</dbReference>
<proteinExistence type="predicted"/>
<evidence type="ECO:0000313" key="2">
    <source>
        <dbReference type="Proteomes" id="UP000708208"/>
    </source>
</evidence>
<sequence length="70" mass="7702">MVVFTSPTQYQQCSLLRPLFTKGGKQYDSVSLSLPNWNLGALIVESTAHNNGYCGTTATSCLRFVLKTDQ</sequence>
<evidence type="ECO:0000313" key="1">
    <source>
        <dbReference type="EMBL" id="CAG7828547.1"/>
    </source>
</evidence>
<name>A0A8J2LBS5_9HEXA</name>
<reference evidence="1" key="1">
    <citation type="submission" date="2021-06" db="EMBL/GenBank/DDBJ databases">
        <authorList>
            <person name="Hodson N. C."/>
            <person name="Mongue J. A."/>
            <person name="Jaron S. K."/>
        </authorList>
    </citation>
    <scope>NUCLEOTIDE SEQUENCE</scope>
</reference>
<dbReference type="EMBL" id="CAJVCH010547935">
    <property type="protein sequence ID" value="CAG7828547.1"/>
    <property type="molecule type" value="Genomic_DNA"/>
</dbReference>